<keyword evidence="1" id="KW-1185">Reference proteome</keyword>
<name>A0A0N5BTS1_STREA</name>
<dbReference type="AlphaFoldDB" id="A0A0N5BTS1"/>
<evidence type="ECO:0000313" key="1">
    <source>
        <dbReference type="Proteomes" id="UP000046392"/>
    </source>
</evidence>
<dbReference type="Proteomes" id="UP000046392">
    <property type="component" value="Unplaced"/>
</dbReference>
<proteinExistence type="predicted"/>
<evidence type="ECO:0000313" key="2">
    <source>
        <dbReference type="WBParaSite" id="SPAL_0000924600.1"/>
    </source>
</evidence>
<accession>A0A0N5BTS1</accession>
<dbReference type="WBParaSite" id="SPAL_0001249800.1">
    <property type="protein sequence ID" value="SPAL_0001249800.1"/>
    <property type="gene ID" value="SPAL_0001249800"/>
</dbReference>
<sequence>MRIHMPSDADAIKNQNVVNPSRYAHPVRPNLFWGWLNNNINKEESLQRYGELYKQAIDGKSIDKNR</sequence>
<reference evidence="2 3" key="1">
    <citation type="submission" date="2017-02" db="UniProtKB">
        <authorList>
            <consortium name="WormBaseParasite"/>
        </authorList>
    </citation>
    <scope>IDENTIFICATION</scope>
</reference>
<evidence type="ECO:0000313" key="3">
    <source>
        <dbReference type="WBParaSite" id="SPAL_0001249800.1"/>
    </source>
</evidence>
<organism evidence="1 2">
    <name type="scientific">Strongyloides papillosus</name>
    <name type="common">Intestinal threadworm</name>
    <dbReference type="NCBI Taxonomy" id="174720"/>
    <lineage>
        <taxon>Eukaryota</taxon>
        <taxon>Metazoa</taxon>
        <taxon>Ecdysozoa</taxon>
        <taxon>Nematoda</taxon>
        <taxon>Chromadorea</taxon>
        <taxon>Rhabditida</taxon>
        <taxon>Tylenchina</taxon>
        <taxon>Panagrolaimomorpha</taxon>
        <taxon>Strongyloidoidea</taxon>
        <taxon>Strongyloididae</taxon>
        <taxon>Strongyloides</taxon>
    </lineage>
</organism>
<protein>
    <submittedName>
        <fullName evidence="2 3">Uncharacterized protein</fullName>
    </submittedName>
</protein>
<dbReference type="WBParaSite" id="SPAL_0000924600.1">
    <property type="protein sequence ID" value="SPAL_0000924600.1"/>
    <property type="gene ID" value="SPAL_0000924600"/>
</dbReference>